<keyword evidence="3" id="KW-1185">Reference proteome</keyword>
<comment type="caution">
    <text evidence="2">The sequence shown here is derived from an EMBL/GenBank/DDBJ whole genome shotgun (WGS) entry which is preliminary data.</text>
</comment>
<dbReference type="OrthoDB" id="5953261at2759"/>
<dbReference type="OMA" id="XRECCAG"/>
<evidence type="ECO:0000313" key="3">
    <source>
        <dbReference type="Proteomes" id="UP000275408"/>
    </source>
</evidence>
<reference evidence="2 3" key="1">
    <citation type="journal article" date="2018" name="Sci. Rep.">
        <title>Comparative analysis of the Pocillopora damicornis genome highlights role of immune system in coral evolution.</title>
        <authorList>
            <person name="Cunning R."/>
            <person name="Bay R.A."/>
            <person name="Gillette P."/>
            <person name="Baker A.C."/>
            <person name="Traylor-Knowles N."/>
        </authorList>
    </citation>
    <scope>NUCLEOTIDE SEQUENCE [LARGE SCALE GENOMIC DNA]</scope>
    <source>
        <strain evidence="2">RSMAS</strain>
        <tissue evidence="2">Whole animal</tissue>
    </source>
</reference>
<dbReference type="Proteomes" id="UP000275408">
    <property type="component" value="Unassembled WGS sequence"/>
</dbReference>
<organism evidence="2 3">
    <name type="scientific">Pocillopora damicornis</name>
    <name type="common">Cauliflower coral</name>
    <name type="synonym">Millepora damicornis</name>
    <dbReference type="NCBI Taxonomy" id="46731"/>
    <lineage>
        <taxon>Eukaryota</taxon>
        <taxon>Metazoa</taxon>
        <taxon>Cnidaria</taxon>
        <taxon>Anthozoa</taxon>
        <taxon>Hexacorallia</taxon>
        <taxon>Scleractinia</taxon>
        <taxon>Astrocoeniina</taxon>
        <taxon>Pocilloporidae</taxon>
        <taxon>Pocillopora</taxon>
    </lineage>
</organism>
<gene>
    <name evidence="2" type="ORF">pdam_00010971</name>
</gene>
<evidence type="ECO:0000256" key="1">
    <source>
        <dbReference type="SAM" id="SignalP"/>
    </source>
</evidence>
<proteinExistence type="predicted"/>
<accession>A0A3M6UHC9</accession>
<feature type="signal peptide" evidence="1">
    <location>
        <begin position="1"/>
        <end position="20"/>
    </location>
</feature>
<dbReference type="Gene3D" id="2.10.80.10">
    <property type="entry name" value="Lipase, subunit A"/>
    <property type="match status" value="1"/>
</dbReference>
<evidence type="ECO:0000313" key="2">
    <source>
        <dbReference type="EMBL" id="RMX52924.1"/>
    </source>
</evidence>
<feature type="chain" id="PRO_5017930421" description="Prokineticin domain-containing protein" evidence="1">
    <location>
        <begin position="21"/>
        <end position="107"/>
    </location>
</feature>
<evidence type="ECO:0008006" key="4">
    <source>
        <dbReference type="Google" id="ProtNLM"/>
    </source>
</evidence>
<sequence>MKSFLLCTIVFTSLLPISFAQKLFVKCSNHSDCSPKQCCAGLSSTMKGTCLHQPQLKEPCNPYLKPGSLTECPCRLGMVCLPRKDGYSRCQHISPNPDEIDESRIQP</sequence>
<keyword evidence="1" id="KW-0732">Signal</keyword>
<dbReference type="AlphaFoldDB" id="A0A3M6UHC9"/>
<protein>
    <recommendedName>
        <fullName evidence="4">Prokineticin domain-containing protein</fullName>
    </recommendedName>
</protein>
<dbReference type="EMBL" id="RCHS01001556">
    <property type="protein sequence ID" value="RMX52924.1"/>
    <property type="molecule type" value="Genomic_DNA"/>
</dbReference>
<name>A0A3M6UHC9_POCDA</name>